<name>A0ABC8ISL6_ERUVS</name>
<reference evidence="1 2" key="1">
    <citation type="submission" date="2022-03" db="EMBL/GenBank/DDBJ databases">
        <authorList>
            <person name="Macdonald S."/>
            <person name="Ahmed S."/>
            <person name="Newling K."/>
        </authorList>
    </citation>
    <scope>NUCLEOTIDE SEQUENCE [LARGE SCALE GENOMIC DNA]</scope>
</reference>
<dbReference type="Proteomes" id="UP001642260">
    <property type="component" value="Unassembled WGS sequence"/>
</dbReference>
<proteinExistence type="predicted"/>
<evidence type="ECO:0008006" key="3">
    <source>
        <dbReference type="Google" id="ProtNLM"/>
    </source>
</evidence>
<dbReference type="AlphaFoldDB" id="A0ABC8ISL6"/>
<keyword evidence="2" id="KW-1185">Reference proteome</keyword>
<evidence type="ECO:0000313" key="2">
    <source>
        <dbReference type="Proteomes" id="UP001642260"/>
    </source>
</evidence>
<comment type="caution">
    <text evidence="1">The sequence shown here is derived from an EMBL/GenBank/DDBJ whole genome shotgun (WGS) entry which is preliminary data.</text>
</comment>
<accession>A0ABC8ISL6</accession>
<organism evidence="1 2">
    <name type="scientific">Eruca vesicaria subsp. sativa</name>
    <name type="common">Garden rocket</name>
    <name type="synonym">Eruca sativa</name>
    <dbReference type="NCBI Taxonomy" id="29727"/>
    <lineage>
        <taxon>Eukaryota</taxon>
        <taxon>Viridiplantae</taxon>
        <taxon>Streptophyta</taxon>
        <taxon>Embryophyta</taxon>
        <taxon>Tracheophyta</taxon>
        <taxon>Spermatophyta</taxon>
        <taxon>Magnoliopsida</taxon>
        <taxon>eudicotyledons</taxon>
        <taxon>Gunneridae</taxon>
        <taxon>Pentapetalae</taxon>
        <taxon>rosids</taxon>
        <taxon>malvids</taxon>
        <taxon>Brassicales</taxon>
        <taxon>Brassicaceae</taxon>
        <taxon>Brassiceae</taxon>
        <taxon>Eruca</taxon>
    </lineage>
</organism>
<dbReference type="EMBL" id="CAKOAT010052266">
    <property type="protein sequence ID" value="CAH8297939.1"/>
    <property type="molecule type" value="Genomic_DNA"/>
</dbReference>
<gene>
    <name evidence="1" type="ORF">ERUC_LOCUS2273</name>
</gene>
<evidence type="ECO:0000313" key="1">
    <source>
        <dbReference type="EMBL" id="CAH8297939.1"/>
    </source>
</evidence>
<protein>
    <recommendedName>
        <fullName evidence="3">SNF2 N-terminal domain-containing protein</fullName>
    </recommendedName>
</protein>
<sequence length="140" mass="16065">MPSKGWCLDHENIFMLLPFIQLRSIFLCREFGITVTKASPSQRSLLTYIQISSRHQCTSRRGTVPPLFILKRYLCGCIYVESNLQIEQMGLGKTLQAISFFTLQDFLSQIPWQYAVIDEAQIPKDPNSVVSLGKFIEFLN</sequence>